<name>K1U6Q2_9ZZZZ</name>
<dbReference type="AlphaFoldDB" id="K1U6Q2"/>
<accession>K1U6Q2</accession>
<protein>
    <recommendedName>
        <fullName evidence="2">HTH HARE-type domain-containing protein</fullName>
    </recommendedName>
</protein>
<proteinExistence type="predicted"/>
<reference evidence="1" key="1">
    <citation type="journal article" date="2013" name="Environ. Microbiol.">
        <title>Microbiota from the distal guts of lean and obese adolescents exhibit partial functional redundancy besides clear differences in community structure.</title>
        <authorList>
            <person name="Ferrer M."/>
            <person name="Ruiz A."/>
            <person name="Lanza F."/>
            <person name="Haange S.B."/>
            <person name="Oberbach A."/>
            <person name="Till H."/>
            <person name="Bargiela R."/>
            <person name="Campoy C."/>
            <person name="Segura M.T."/>
            <person name="Richter M."/>
            <person name="von Bergen M."/>
            <person name="Seifert J."/>
            <person name="Suarez A."/>
        </authorList>
    </citation>
    <scope>NUCLEOTIDE SEQUENCE</scope>
</reference>
<evidence type="ECO:0008006" key="2">
    <source>
        <dbReference type="Google" id="ProtNLM"/>
    </source>
</evidence>
<evidence type="ECO:0000313" key="1">
    <source>
        <dbReference type="EMBL" id="EKC73950.1"/>
    </source>
</evidence>
<gene>
    <name evidence="1" type="ORF">OBE_02129</name>
</gene>
<sequence length="65" mass="7645">MKQYEAVIETLKRLGGCATFGQLNQEVFKIEDCTWNTKTPFASIRRIVQDRKEIFRIRPGLWALE</sequence>
<organism evidence="1">
    <name type="scientific">human gut metagenome</name>
    <dbReference type="NCBI Taxonomy" id="408170"/>
    <lineage>
        <taxon>unclassified sequences</taxon>
        <taxon>metagenomes</taxon>
        <taxon>organismal metagenomes</taxon>
    </lineage>
</organism>
<comment type="caution">
    <text evidence="1">The sequence shown here is derived from an EMBL/GenBank/DDBJ whole genome shotgun (WGS) entry which is preliminary data.</text>
</comment>
<feature type="non-terminal residue" evidence="1">
    <location>
        <position position="65"/>
    </location>
</feature>
<dbReference type="EMBL" id="AJWZ01001385">
    <property type="protein sequence ID" value="EKC73950.1"/>
    <property type="molecule type" value="Genomic_DNA"/>
</dbReference>